<comment type="caution">
    <text evidence="2">The sequence shown here is derived from an EMBL/GenBank/DDBJ whole genome shotgun (WGS) entry which is preliminary data.</text>
</comment>
<proteinExistence type="predicted"/>
<organism evidence="2 3">
    <name type="scientific">Phytophthora fragariae</name>
    <dbReference type="NCBI Taxonomy" id="53985"/>
    <lineage>
        <taxon>Eukaryota</taxon>
        <taxon>Sar</taxon>
        <taxon>Stramenopiles</taxon>
        <taxon>Oomycota</taxon>
        <taxon>Peronosporomycetes</taxon>
        <taxon>Peronosporales</taxon>
        <taxon>Peronosporaceae</taxon>
        <taxon>Phytophthora</taxon>
    </lineage>
</organism>
<dbReference type="AlphaFoldDB" id="A0A6A3Q6R6"/>
<evidence type="ECO:0000256" key="1">
    <source>
        <dbReference type="SAM" id="SignalP"/>
    </source>
</evidence>
<feature type="signal peptide" evidence="1">
    <location>
        <begin position="1"/>
        <end position="19"/>
    </location>
</feature>
<keyword evidence="1" id="KW-0732">Signal</keyword>
<protein>
    <submittedName>
        <fullName evidence="2">Uncharacterized protein</fullName>
    </submittedName>
</protein>
<gene>
    <name evidence="2" type="ORF">PF007_g27181</name>
</gene>
<evidence type="ECO:0000313" key="2">
    <source>
        <dbReference type="EMBL" id="KAE9069784.1"/>
    </source>
</evidence>
<feature type="chain" id="PRO_5025544556" evidence="1">
    <location>
        <begin position="20"/>
        <end position="273"/>
    </location>
</feature>
<accession>A0A6A3Q6R6</accession>
<name>A0A6A3Q6R6_9STRA</name>
<dbReference type="EMBL" id="QXFZ01003324">
    <property type="protein sequence ID" value="KAE9069784.1"/>
    <property type="molecule type" value="Genomic_DNA"/>
</dbReference>
<evidence type="ECO:0000313" key="3">
    <source>
        <dbReference type="Proteomes" id="UP000441208"/>
    </source>
</evidence>
<sequence length="273" mass="28468">MPCVWVRVATLLLASTTDSIRTAPLLFVTVCPPFAAVADGVRVTADNIFCSATCDCFGTSADNFFGTAALPITAADDFCTADADFFHIATLFHAVTDDCVRATTAGDHVCTAALHVTADVGVDTDAQLLVAAGDDCFCTAALLAAAVDDVLHTTTLPLDLSTSSVLGSSVYCTITRLPALLHLALLGRATRARDHVRHLLGEFVLARQSSLRLNCLASFPAVAGVLCAGAAALVATAAVGCCCRAGGGCWLTAGCVPAMRTRHLRHQWPFWPQ</sequence>
<reference evidence="2 3" key="1">
    <citation type="submission" date="2018-08" db="EMBL/GenBank/DDBJ databases">
        <title>Genomic investigation of the strawberry pathogen Phytophthora fragariae indicates pathogenicity is determined by transcriptional variation in three key races.</title>
        <authorList>
            <person name="Adams T.M."/>
            <person name="Armitage A.D."/>
            <person name="Sobczyk M.K."/>
            <person name="Bates H.J."/>
            <person name="Dunwell J.M."/>
            <person name="Nellist C.F."/>
            <person name="Harrison R.J."/>
        </authorList>
    </citation>
    <scope>NUCLEOTIDE SEQUENCE [LARGE SCALE GENOMIC DNA]</scope>
    <source>
        <strain evidence="2 3">NOV-71</strain>
    </source>
</reference>
<dbReference type="Proteomes" id="UP000441208">
    <property type="component" value="Unassembled WGS sequence"/>
</dbReference>